<dbReference type="Pfam" id="PF01425">
    <property type="entry name" value="Amidase"/>
    <property type="match status" value="1"/>
</dbReference>
<dbReference type="Gene3D" id="3.90.1300.10">
    <property type="entry name" value="Amidase signature (AS) domain"/>
    <property type="match status" value="1"/>
</dbReference>
<evidence type="ECO:0000259" key="2">
    <source>
        <dbReference type="Pfam" id="PF01425"/>
    </source>
</evidence>
<dbReference type="InterPro" id="IPR020556">
    <property type="entry name" value="Amidase_CS"/>
</dbReference>
<dbReference type="EMBL" id="BMEL01000002">
    <property type="protein sequence ID" value="GGF20390.1"/>
    <property type="molecule type" value="Genomic_DNA"/>
</dbReference>
<dbReference type="PROSITE" id="PS00571">
    <property type="entry name" value="AMIDASES"/>
    <property type="match status" value="1"/>
</dbReference>
<dbReference type="PANTHER" id="PTHR11895:SF7">
    <property type="entry name" value="GLUTAMYL-TRNA(GLN) AMIDOTRANSFERASE SUBUNIT A, MITOCHONDRIAL"/>
    <property type="match status" value="1"/>
</dbReference>
<protein>
    <submittedName>
        <fullName evidence="3">Amidase</fullName>
    </submittedName>
</protein>
<dbReference type="InterPro" id="IPR036928">
    <property type="entry name" value="AS_sf"/>
</dbReference>
<evidence type="ECO:0000313" key="3">
    <source>
        <dbReference type="EMBL" id="GGF20390.1"/>
    </source>
</evidence>
<name>A0A917B355_HALAA</name>
<dbReference type="SUPFAM" id="SSF75304">
    <property type="entry name" value="Amidase signature (AS) enzymes"/>
    <property type="match status" value="1"/>
</dbReference>
<dbReference type="AlphaFoldDB" id="A0A917B355"/>
<organism evidence="3 4">
    <name type="scientific">Halobacillus andaensis</name>
    <dbReference type="NCBI Taxonomy" id="1176239"/>
    <lineage>
        <taxon>Bacteria</taxon>
        <taxon>Bacillati</taxon>
        <taxon>Bacillota</taxon>
        <taxon>Bacilli</taxon>
        <taxon>Bacillales</taxon>
        <taxon>Bacillaceae</taxon>
        <taxon>Halobacillus</taxon>
    </lineage>
</organism>
<reference evidence="3" key="1">
    <citation type="journal article" date="2014" name="Int. J. Syst. Evol. Microbiol.">
        <title>Complete genome sequence of Corynebacterium casei LMG S-19264T (=DSM 44701T), isolated from a smear-ripened cheese.</title>
        <authorList>
            <consortium name="US DOE Joint Genome Institute (JGI-PGF)"/>
            <person name="Walter F."/>
            <person name="Albersmeier A."/>
            <person name="Kalinowski J."/>
            <person name="Ruckert C."/>
        </authorList>
    </citation>
    <scope>NUCLEOTIDE SEQUENCE</scope>
    <source>
        <strain evidence="3">CGMCC 1.12153</strain>
    </source>
</reference>
<reference evidence="3" key="2">
    <citation type="submission" date="2020-09" db="EMBL/GenBank/DDBJ databases">
        <authorList>
            <person name="Sun Q."/>
            <person name="Zhou Y."/>
        </authorList>
    </citation>
    <scope>NUCLEOTIDE SEQUENCE</scope>
    <source>
        <strain evidence="3">CGMCC 1.12153</strain>
    </source>
</reference>
<feature type="domain" description="Amidase" evidence="2">
    <location>
        <begin position="26"/>
        <end position="446"/>
    </location>
</feature>
<keyword evidence="4" id="KW-1185">Reference proteome</keyword>
<dbReference type="Proteomes" id="UP000660110">
    <property type="component" value="Unassembled WGS sequence"/>
</dbReference>
<evidence type="ECO:0000256" key="1">
    <source>
        <dbReference type="ARBA" id="ARBA00009199"/>
    </source>
</evidence>
<comment type="similarity">
    <text evidence="1">Belongs to the amidase family.</text>
</comment>
<gene>
    <name evidence="3" type="ORF">GCM10010954_18940</name>
</gene>
<comment type="caution">
    <text evidence="3">The sequence shown here is derived from an EMBL/GenBank/DDBJ whole genome shotgun (WGS) entry which is preliminary data.</text>
</comment>
<evidence type="ECO:0000313" key="4">
    <source>
        <dbReference type="Proteomes" id="UP000660110"/>
    </source>
</evidence>
<dbReference type="RefSeq" id="WP_188377240.1">
    <property type="nucleotide sequence ID" value="NZ_BMEL01000002.1"/>
</dbReference>
<proteinExistence type="inferred from homology"/>
<accession>A0A917B355</accession>
<dbReference type="GO" id="GO:0003824">
    <property type="term" value="F:catalytic activity"/>
    <property type="evidence" value="ECO:0007669"/>
    <property type="project" value="InterPro"/>
</dbReference>
<sequence length="473" mass="52600">MLNELRKLDGLAQLALLQKKEIKLSELTHYYQQKIKERNPHLNAVVHTIFEDLPKEFNPNAGRFGGFPFLIKDLNAVKGAPVSYGSKVMEGFIASWDDEVVKRYKRAGLSIIGKTNTPEFGFTPATESSFLGFTKNPWNADFSPGGSSGGAAAAVASGMIPFAHASDGGGSIRIPASCCGVFGMKPTRGRTPLSMRINSVAVHHAVTRSVRDSAALLNVLEGPQVGDSFSTPNEEAPFEKFVERDPNPLRIAYMADFGDVMKIEPEVQKAVESTATLCEELGHHVEIAYPDFDIHRFMEAYVIVWVVGGAIAVKNAARLNGREANSHTLEKLLHTLIDKSSRYTVFEYEEARQFLFDESVKVHHFFEKYDVLLHPVNLKPPLPLGEYNGNEKTVDEILQVSANYAHLTPIANVTGQPAMSVPLYWGEHHLPIGSHFMGRFGDEATLFQLAGQLERARPWFQRYQEIDERRSTN</sequence>
<dbReference type="PANTHER" id="PTHR11895">
    <property type="entry name" value="TRANSAMIDASE"/>
    <property type="match status" value="1"/>
</dbReference>
<dbReference type="InterPro" id="IPR000120">
    <property type="entry name" value="Amidase"/>
</dbReference>
<dbReference type="InterPro" id="IPR023631">
    <property type="entry name" value="Amidase_dom"/>
</dbReference>